<feature type="transmembrane region" description="Helical" evidence="8">
    <location>
        <begin position="151"/>
        <end position="176"/>
    </location>
</feature>
<feature type="transmembrane region" description="Helical" evidence="8">
    <location>
        <begin position="116"/>
        <end position="139"/>
    </location>
</feature>
<keyword evidence="10" id="KW-1185">Reference proteome</keyword>
<reference evidence="9 10" key="1">
    <citation type="journal article" date="2008" name="Nature">
        <title>The genome of the model beetle and pest Tribolium castaneum.</title>
        <authorList>
            <consortium name="Tribolium Genome Sequencing Consortium"/>
            <person name="Richards S."/>
            <person name="Gibbs R.A."/>
            <person name="Weinstock G.M."/>
            <person name="Brown S.J."/>
            <person name="Denell R."/>
            <person name="Beeman R.W."/>
            <person name="Gibbs R."/>
            <person name="Beeman R.W."/>
            <person name="Brown S.J."/>
            <person name="Bucher G."/>
            <person name="Friedrich M."/>
            <person name="Grimmelikhuijzen C.J."/>
            <person name="Klingler M."/>
            <person name="Lorenzen M."/>
            <person name="Richards S."/>
            <person name="Roth S."/>
            <person name="Schroder R."/>
            <person name="Tautz D."/>
            <person name="Zdobnov E.M."/>
            <person name="Muzny D."/>
            <person name="Gibbs R.A."/>
            <person name="Weinstock G.M."/>
            <person name="Attaway T."/>
            <person name="Bell S."/>
            <person name="Buhay C.J."/>
            <person name="Chandrabose M.N."/>
            <person name="Chavez D."/>
            <person name="Clerk-Blankenburg K.P."/>
            <person name="Cree A."/>
            <person name="Dao M."/>
            <person name="Davis C."/>
            <person name="Chacko J."/>
            <person name="Dinh H."/>
            <person name="Dugan-Rocha S."/>
            <person name="Fowler G."/>
            <person name="Garner T.T."/>
            <person name="Garnes J."/>
            <person name="Gnirke A."/>
            <person name="Hawes A."/>
            <person name="Hernandez J."/>
            <person name="Hines S."/>
            <person name="Holder M."/>
            <person name="Hume J."/>
            <person name="Jhangiani S.N."/>
            <person name="Joshi V."/>
            <person name="Khan Z.M."/>
            <person name="Jackson L."/>
            <person name="Kovar C."/>
            <person name="Kowis A."/>
            <person name="Lee S."/>
            <person name="Lewis L.R."/>
            <person name="Margolis J."/>
            <person name="Morgan M."/>
            <person name="Nazareth L.V."/>
            <person name="Nguyen N."/>
            <person name="Okwuonu G."/>
            <person name="Parker D."/>
            <person name="Richards S."/>
            <person name="Ruiz S.J."/>
            <person name="Santibanez J."/>
            <person name="Savard J."/>
            <person name="Scherer S.E."/>
            <person name="Schneider B."/>
            <person name="Sodergren E."/>
            <person name="Tautz D."/>
            <person name="Vattahil S."/>
            <person name="Villasana D."/>
            <person name="White C.S."/>
            <person name="Wright R."/>
            <person name="Park Y."/>
            <person name="Beeman R.W."/>
            <person name="Lord J."/>
            <person name="Oppert B."/>
            <person name="Lorenzen M."/>
            <person name="Brown S."/>
            <person name="Wang L."/>
            <person name="Savard J."/>
            <person name="Tautz D."/>
            <person name="Richards S."/>
            <person name="Weinstock G."/>
            <person name="Gibbs R.A."/>
            <person name="Liu Y."/>
            <person name="Worley K."/>
            <person name="Weinstock G."/>
            <person name="Elsik C.G."/>
            <person name="Reese J.T."/>
            <person name="Elhaik E."/>
            <person name="Landan G."/>
            <person name="Graur D."/>
            <person name="Arensburger P."/>
            <person name="Atkinson P."/>
            <person name="Beeman R.W."/>
            <person name="Beidler J."/>
            <person name="Brown S.J."/>
            <person name="Demuth J.P."/>
            <person name="Drury D.W."/>
            <person name="Du Y.Z."/>
            <person name="Fujiwara H."/>
            <person name="Lorenzen M."/>
            <person name="Maselli V."/>
            <person name="Osanai M."/>
            <person name="Park Y."/>
            <person name="Robertson H.M."/>
            <person name="Tu Z."/>
            <person name="Wang J.J."/>
            <person name="Wang S."/>
            <person name="Richards S."/>
            <person name="Song H."/>
            <person name="Zhang L."/>
            <person name="Sodergren E."/>
            <person name="Werner D."/>
            <person name="Stanke M."/>
            <person name="Morgenstern B."/>
            <person name="Solovyev V."/>
            <person name="Kosarev P."/>
            <person name="Brown G."/>
            <person name="Chen H.C."/>
            <person name="Ermolaeva O."/>
            <person name="Hlavina W."/>
            <person name="Kapustin Y."/>
            <person name="Kiryutin B."/>
            <person name="Kitts P."/>
            <person name="Maglott D."/>
            <person name="Pruitt K."/>
            <person name="Sapojnikov V."/>
            <person name="Souvorov A."/>
            <person name="Mackey A.J."/>
            <person name="Waterhouse R.M."/>
            <person name="Wyder S."/>
            <person name="Zdobnov E.M."/>
            <person name="Zdobnov E.M."/>
            <person name="Wyder S."/>
            <person name="Kriventseva E.V."/>
            <person name="Kadowaki T."/>
            <person name="Bork P."/>
            <person name="Aranda M."/>
            <person name="Bao R."/>
            <person name="Beermann A."/>
            <person name="Berns N."/>
            <person name="Bolognesi R."/>
            <person name="Bonneton F."/>
            <person name="Bopp D."/>
            <person name="Brown S.J."/>
            <person name="Bucher G."/>
            <person name="Butts T."/>
            <person name="Chaumot A."/>
            <person name="Denell R.E."/>
            <person name="Ferrier D.E."/>
            <person name="Friedrich M."/>
            <person name="Gordon C.M."/>
            <person name="Jindra M."/>
            <person name="Klingler M."/>
            <person name="Lan Q."/>
            <person name="Lattorff H.M."/>
            <person name="Laudet V."/>
            <person name="von Levetsow C."/>
            <person name="Liu Z."/>
            <person name="Lutz R."/>
            <person name="Lynch J.A."/>
            <person name="da Fonseca R.N."/>
            <person name="Posnien N."/>
            <person name="Reuter R."/>
            <person name="Roth S."/>
            <person name="Savard J."/>
            <person name="Schinko J.B."/>
            <person name="Schmitt C."/>
            <person name="Schoppmeier M."/>
            <person name="Schroder R."/>
            <person name="Shippy T.D."/>
            <person name="Simonnet F."/>
            <person name="Marques-Souza H."/>
            <person name="Tautz D."/>
            <person name="Tomoyasu Y."/>
            <person name="Trauner J."/>
            <person name="Van der Zee M."/>
            <person name="Vervoort M."/>
            <person name="Wittkopp N."/>
            <person name="Wimmer E.A."/>
            <person name="Yang X."/>
            <person name="Jones A.K."/>
            <person name="Sattelle D.B."/>
            <person name="Ebert P.R."/>
            <person name="Nelson D."/>
            <person name="Scott J.G."/>
            <person name="Beeman R.W."/>
            <person name="Muthukrishnan S."/>
            <person name="Kramer K.J."/>
            <person name="Arakane Y."/>
            <person name="Beeman R.W."/>
            <person name="Zhu Q."/>
            <person name="Hogenkamp D."/>
            <person name="Dixit R."/>
            <person name="Oppert B."/>
            <person name="Jiang H."/>
            <person name="Zou Z."/>
            <person name="Marshall J."/>
            <person name="Elpidina E."/>
            <person name="Vinokurov K."/>
            <person name="Oppert C."/>
            <person name="Zou Z."/>
            <person name="Evans J."/>
            <person name="Lu Z."/>
            <person name="Zhao P."/>
            <person name="Sumathipala N."/>
            <person name="Altincicek B."/>
            <person name="Vilcinskas A."/>
            <person name="Williams M."/>
            <person name="Hultmark D."/>
            <person name="Hetru C."/>
            <person name="Jiang H."/>
            <person name="Grimmelikhuijzen C.J."/>
            <person name="Hauser F."/>
            <person name="Cazzamali G."/>
            <person name="Williamson M."/>
            <person name="Park Y."/>
            <person name="Li B."/>
            <person name="Tanaka Y."/>
            <person name="Predel R."/>
            <person name="Neupert S."/>
            <person name="Schachtner J."/>
            <person name="Verleyen P."/>
            <person name="Raible F."/>
            <person name="Bork P."/>
            <person name="Friedrich M."/>
            <person name="Walden K.K."/>
            <person name="Robertson H.M."/>
            <person name="Angeli S."/>
            <person name="Foret S."/>
            <person name="Bucher G."/>
            <person name="Schuetz S."/>
            <person name="Maleszka R."/>
            <person name="Wimmer E.A."/>
            <person name="Beeman R.W."/>
            <person name="Lorenzen M."/>
            <person name="Tomoyasu Y."/>
            <person name="Miller S.C."/>
            <person name="Grossmann D."/>
            <person name="Bucher G."/>
        </authorList>
    </citation>
    <scope>NUCLEOTIDE SEQUENCE [LARGE SCALE GENOMIC DNA]</scope>
    <source>
        <strain evidence="9 10">Georgia GA2</strain>
    </source>
</reference>
<comment type="function">
    <text evidence="8">Gustatory receptor which mediates acceptance or avoidance behavior, depending on its substrates.</text>
</comment>
<evidence type="ECO:0000256" key="3">
    <source>
        <dbReference type="ARBA" id="ARBA00022692"/>
    </source>
</evidence>
<feature type="transmembrane region" description="Helical" evidence="8">
    <location>
        <begin position="34"/>
        <end position="52"/>
    </location>
</feature>
<sequence>MSFKLLKLLLRTGKFLRVTPPLSNKDTGFLQRSYILGVFFTISVGVIMSTLYKKCYLQYIHIKIIISFLEDIALYTLNFYASVVLNFWKAESWFHLMENLKATESLTSAKREKLPYYFGFLLLNIVYWVLALHEIIIWYRLTNLDYFLKQYFIVIIQLYLKFFCTFLLNVVTNMLLSRYRGVKLLLLNFLRRKKKFGALNTLDMMHQTETIVHFLKKTVDMYNEIFGFPIFLTISFTTLHILNYVHYTIFYSNRFEVLDMIILNIGFLTWNLVGAVTLITLCDLVQQEGEKILTLSYKLHVQCHTVEDVCRFESFLQLISNNLPKFTAAKFFYIRRSTILDMLNTVYTFLIIMIQFEAQ</sequence>
<dbReference type="Pfam" id="PF08395">
    <property type="entry name" value="7tm_7"/>
    <property type="match status" value="1"/>
</dbReference>
<name>D2A3D6_TRICA</name>
<evidence type="ECO:0000256" key="1">
    <source>
        <dbReference type="ARBA" id="ARBA00004651"/>
    </source>
</evidence>
<evidence type="ECO:0000256" key="6">
    <source>
        <dbReference type="ARBA" id="ARBA00023170"/>
    </source>
</evidence>
<dbReference type="InterPro" id="IPR013604">
    <property type="entry name" value="7TM_chemorcpt"/>
</dbReference>
<reference evidence="9 10" key="2">
    <citation type="journal article" date="2010" name="Nucleic Acids Res.">
        <title>BeetleBase in 2010: revisions to provide comprehensive genomic information for Tribolium castaneum.</title>
        <authorList>
            <person name="Kim H.S."/>
            <person name="Murphy T."/>
            <person name="Xia J."/>
            <person name="Caragea D."/>
            <person name="Park Y."/>
            <person name="Beeman R.W."/>
            <person name="Lorenzen M.D."/>
            <person name="Butcher S."/>
            <person name="Manak J.R."/>
            <person name="Brown S.J."/>
        </authorList>
    </citation>
    <scope>GENOME REANNOTATION</scope>
    <source>
        <strain evidence="9 10">Georgia GA2</strain>
    </source>
</reference>
<dbReference type="InParanoid" id="D2A3D6"/>
<evidence type="ECO:0000256" key="7">
    <source>
        <dbReference type="ARBA" id="ARBA00023224"/>
    </source>
</evidence>
<dbReference type="GO" id="GO:0030424">
    <property type="term" value="C:axon"/>
    <property type="evidence" value="ECO:0000318"/>
    <property type="project" value="GO_Central"/>
</dbReference>
<dbReference type="GO" id="GO:0043025">
    <property type="term" value="C:neuronal cell body"/>
    <property type="evidence" value="ECO:0000318"/>
    <property type="project" value="GO_Central"/>
</dbReference>
<organism evidence="9 10">
    <name type="scientific">Tribolium castaneum</name>
    <name type="common">Red flour beetle</name>
    <dbReference type="NCBI Taxonomy" id="7070"/>
    <lineage>
        <taxon>Eukaryota</taxon>
        <taxon>Metazoa</taxon>
        <taxon>Ecdysozoa</taxon>
        <taxon>Arthropoda</taxon>
        <taxon>Hexapoda</taxon>
        <taxon>Insecta</taxon>
        <taxon>Pterygota</taxon>
        <taxon>Neoptera</taxon>
        <taxon>Endopterygota</taxon>
        <taxon>Coleoptera</taxon>
        <taxon>Polyphaga</taxon>
        <taxon>Cucujiformia</taxon>
        <taxon>Tenebrionidae</taxon>
        <taxon>Tenebrionidae incertae sedis</taxon>
        <taxon>Tribolium</taxon>
    </lineage>
</organism>
<dbReference type="AlphaFoldDB" id="D2A3D6"/>
<dbReference type="GO" id="GO:0008049">
    <property type="term" value="P:male courtship behavior"/>
    <property type="evidence" value="ECO:0000318"/>
    <property type="project" value="GO_Central"/>
</dbReference>
<dbReference type="PANTHER" id="PTHR21143">
    <property type="entry name" value="INVERTEBRATE GUSTATORY RECEPTOR"/>
    <property type="match status" value="1"/>
</dbReference>
<feature type="transmembrane region" description="Helical" evidence="8">
    <location>
        <begin position="257"/>
        <end position="281"/>
    </location>
</feature>
<dbReference type="HOGENOM" id="CLU_060014_0_0_1"/>
<dbReference type="PANTHER" id="PTHR21143:SF104">
    <property type="entry name" value="GUSTATORY RECEPTOR 8A-RELATED"/>
    <property type="match status" value="1"/>
</dbReference>
<comment type="caution">
    <text evidence="8">Lacks conserved residue(s) required for the propagation of feature annotation.</text>
</comment>
<evidence type="ECO:0000256" key="5">
    <source>
        <dbReference type="ARBA" id="ARBA00023136"/>
    </source>
</evidence>
<dbReference type="GO" id="GO:0007635">
    <property type="term" value="P:chemosensory behavior"/>
    <property type="evidence" value="ECO:0000318"/>
    <property type="project" value="GO_Central"/>
</dbReference>
<keyword evidence="6 8" id="KW-0675">Receptor</keyword>
<evidence type="ECO:0000313" key="10">
    <source>
        <dbReference type="Proteomes" id="UP000007266"/>
    </source>
</evidence>
<feature type="transmembrane region" description="Helical" evidence="8">
    <location>
        <begin position="64"/>
        <end position="88"/>
    </location>
</feature>
<dbReference type="GO" id="GO:0007165">
    <property type="term" value="P:signal transduction"/>
    <property type="evidence" value="ECO:0007669"/>
    <property type="project" value="UniProtKB-KW"/>
</dbReference>
<accession>D2A3D6</accession>
<evidence type="ECO:0000256" key="8">
    <source>
        <dbReference type="RuleBase" id="RU363108"/>
    </source>
</evidence>
<comment type="similarity">
    <text evidence="8">Belongs to the insect chemoreceptor superfamily. Gustatory receptor (GR) family.</text>
</comment>
<dbReference type="Proteomes" id="UP000007266">
    <property type="component" value="Linkage group 4"/>
</dbReference>
<dbReference type="PhylomeDB" id="D2A3D6"/>
<keyword evidence="2 8" id="KW-1003">Cell membrane</keyword>
<gene>
    <name evidence="9" type="primary">TcGr36</name>
    <name evidence="9" type="ORF">TcasGA2_TC030135</name>
</gene>
<evidence type="ECO:0000313" key="9">
    <source>
        <dbReference type="EMBL" id="EFA02927.1"/>
    </source>
</evidence>
<evidence type="ECO:0000256" key="4">
    <source>
        <dbReference type="ARBA" id="ARBA00022989"/>
    </source>
</evidence>
<dbReference type="EMBL" id="KQ971338">
    <property type="protein sequence ID" value="EFA02927.1"/>
    <property type="molecule type" value="Genomic_DNA"/>
</dbReference>
<keyword evidence="4 8" id="KW-1133">Transmembrane helix</keyword>
<dbReference type="FunCoup" id="D2A3D6">
    <property type="interactions" value="37"/>
</dbReference>
<proteinExistence type="inferred from homology"/>
<evidence type="ECO:0000256" key="2">
    <source>
        <dbReference type="ARBA" id="ARBA00022475"/>
    </source>
</evidence>
<dbReference type="GO" id="GO:0030425">
    <property type="term" value="C:dendrite"/>
    <property type="evidence" value="ECO:0000318"/>
    <property type="project" value="GO_Central"/>
</dbReference>
<dbReference type="GO" id="GO:0005886">
    <property type="term" value="C:plasma membrane"/>
    <property type="evidence" value="ECO:0007669"/>
    <property type="project" value="UniProtKB-SubCell"/>
</dbReference>
<keyword evidence="7 8" id="KW-0807">Transducer</keyword>
<comment type="subcellular location">
    <subcellularLocation>
        <location evidence="1 8">Cell membrane</location>
        <topology evidence="1 8">Multi-pass membrane protein</topology>
    </subcellularLocation>
</comment>
<feature type="transmembrane region" description="Helical" evidence="8">
    <location>
        <begin position="225"/>
        <end position="245"/>
    </location>
</feature>
<keyword evidence="3 8" id="KW-0812">Transmembrane</keyword>
<dbReference type="GO" id="GO:0050909">
    <property type="term" value="P:sensory perception of taste"/>
    <property type="evidence" value="ECO:0007669"/>
    <property type="project" value="InterPro"/>
</dbReference>
<protein>
    <recommendedName>
        <fullName evidence="8">Gustatory receptor</fullName>
    </recommendedName>
</protein>
<keyword evidence="5 8" id="KW-0472">Membrane</keyword>